<dbReference type="Gene3D" id="3.40.50.1000">
    <property type="entry name" value="HAD superfamily/HAD-like"/>
    <property type="match status" value="1"/>
</dbReference>
<name>A0ABS8WS92_DATST</name>
<sequence>WVLTDETLVSAYDIKFAQYHGFRNAKANSKINYVTVFERPRLHEVSKRTHEFADLVLFTAGLEGYARPLVDKIDVGNRADMLDTNLVSKMRYSNA</sequence>
<comment type="caution">
    <text evidence="2">The sequence shown here is derived from an EMBL/GenBank/DDBJ whole genome shotgun (WGS) entry which is preliminary data.</text>
</comment>
<gene>
    <name evidence="2" type="ORF">HAX54_000244</name>
</gene>
<dbReference type="PROSITE" id="PS50969">
    <property type="entry name" value="FCP1"/>
    <property type="match status" value="1"/>
</dbReference>
<evidence type="ECO:0000313" key="2">
    <source>
        <dbReference type="EMBL" id="MCE3214908.1"/>
    </source>
</evidence>
<evidence type="ECO:0000313" key="3">
    <source>
        <dbReference type="Proteomes" id="UP000823775"/>
    </source>
</evidence>
<dbReference type="InterPro" id="IPR004274">
    <property type="entry name" value="FCP1_dom"/>
</dbReference>
<reference evidence="2 3" key="1">
    <citation type="journal article" date="2021" name="BMC Genomics">
        <title>Datura genome reveals duplications of psychoactive alkaloid biosynthetic genes and high mutation rate following tissue culture.</title>
        <authorList>
            <person name="Rajewski A."/>
            <person name="Carter-House D."/>
            <person name="Stajich J."/>
            <person name="Litt A."/>
        </authorList>
    </citation>
    <scope>NUCLEOTIDE SEQUENCE [LARGE SCALE GENOMIC DNA]</scope>
    <source>
        <strain evidence="2">AR-01</strain>
    </source>
</reference>
<proteinExistence type="predicted"/>
<dbReference type="Pfam" id="PF03031">
    <property type="entry name" value="NIF"/>
    <property type="match status" value="1"/>
</dbReference>
<protein>
    <recommendedName>
        <fullName evidence="1">FCP1 homology domain-containing protein</fullName>
    </recommendedName>
</protein>
<organism evidence="2 3">
    <name type="scientific">Datura stramonium</name>
    <name type="common">Jimsonweed</name>
    <name type="synonym">Common thornapple</name>
    <dbReference type="NCBI Taxonomy" id="4076"/>
    <lineage>
        <taxon>Eukaryota</taxon>
        <taxon>Viridiplantae</taxon>
        <taxon>Streptophyta</taxon>
        <taxon>Embryophyta</taxon>
        <taxon>Tracheophyta</taxon>
        <taxon>Spermatophyta</taxon>
        <taxon>Magnoliopsida</taxon>
        <taxon>eudicotyledons</taxon>
        <taxon>Gunneridae</taxon>
        <taxon>Pentapetalae</taxon>
        <taxon>asterids</taxon>
        <taxon>lamiids</taxon>
        <taxon>Solanales</taxon>
        <taxon>Solanaceae</taxon>
        <taxon>Solanoideae</taxon>
        <taxon>Datureae</taxon>
        <taxon>Datura</taxon>
    </lineage>
</organism>
<dbReference type="InterPro" id="IPR023214">
    <property type="entry name" value="HAD_sf"/>
</dbReference>
<feature type="domain" description="FCP1 homology" evidence="1">
    <location>
        <begin position="1"/>
        <end position="95"/>
    </location>
</feature>
<accession>A0ABS8WS92</accession>
<evidence type="ECO:0000259" key="1">
    <source>
        <dbReference type="PROSITE" id="PS50969"/>
    </source>
</evidence>
<keyword evidence="3" id="KW-1185">Reference proteome</keyword>
<feature type="non-terminal residue" evidence="2">
    <location>
        <position position="1"/>
    </location>
</feature>
<dbReference type="Proteomes" id="UP000823775">
    <property type="component" value="Unassembled WGS sequence"/>
</dbReference>
<dbReference type="InterPro" id="IPR036412">
    <property type="entry name" value="HAD-like_sf"/>
</dbReference>
<dbReference type="SUPFAM" id="SSF56784">
    <property type="entry name" value="HAD-like"/>
    <property type="match status" value="1"/>
</dbReference>
<dbReference type="EMBL" id="JACEIK010010049">
    <property type="protein sequence ID" value="MCE3214908.1"/>
    <property type="molecule type" value="Genomic_DNA"/>
</dbReference>